<evidence type="ECO:0000313" key="2">
    <source>
        <dbReference type="EMBL" id="KAB2625142.1"/>
    </source>
</evidence>
<dbReference type="InterPro" id="IPR036093">
    <property type="entry name" value="NAC_dom_sf"/>
</dbReference>
<name>A0A5N5HGC0_9ROSA</name>
<feature type="compositionally biased region" description="Basic and acidic residues" evidence="1">
    <location>
        <begin position="70"/>
        <end position="82"/>
    </location>
</feature>
<feature type="compositionally biased region" description="Acidic residues" evidence="1">
    <location>
        <begin position="59"/>
        <end position="69"/>
    </location>
</feature>
<dbReference type="Proteomes" id="UP000327157">
    <property type="component" value="Chromosome 16"/>
</dbReference>
<keyword evidence="3" id="KW-1185">Reference proteome</keyword>
<evidence type="ECO:0000313" key="3">
    <source>
        <dbReference type="Proteomes" id="UP000327157"/>
    </source>
</evidence>
<comment type="caution">
    <text evidence="2">The sequence shown here is derived from an EMBL/GenBank/DDBJ whole genome shotgun (WGS) entry which is preliminary data.</text>
</comment>
<protein>
    <submittedName>
        <fullName evidence="2">NAC domain-containing protein 100-like</fullName>
    </submittedName>
</protein>
<organism evidence="2 3">
    <name type="scientific">Pyrus ussuriensis x Pyrus communis</name>
    <dbReference type="NCBI Taxonomy" id="2448454"/>
    <lineage>
        <taxon>Eukaryota</taxon>
        <taxon>Viridiplantae</taxon>
        <taxon>Streptophyta</taxon>
        <taxon>Embryophyta</taxon>
        <taxon>Tracheophyta</taxon>
        <taxon>Spermatophyta</taxon>
        <taxon>Magnoliopsida</taxon>
        <taxon>eudicotyledons</taxon>
        <taxon>Gunneridae</taxon>
        <taxon>Pentapetalae</taxon>
        <taxon>rosids</taxon>
        <taxon>fabids</taxon>
        <taxon>Rosales</taxon>
        <taxon>Rosaceae</taxon>
        <taxon>Amygdaloideae</taxon>
        <taxon>Maleae</taxon>
        <taxon>Pyrus</taxon>
    </lineage>
</organism>
<proteinExistence type="predicted"/>
<dbReference type="AlphaFoldDB" id="A0A5N5HGC0"/>
<dbReference type="OrthoDB" id="774757at2759"/>
<sequence>MANPHAPVGFRFRPSDQEIIRFFLYTMVVKREPLMLLYNNFVHVEDLFSDKEPRETWEDYGGDQLCDDEGSQKKYKPSDGVHRGVRGKSL</sequence>
<reference evidence="2 3" key="3">
    <citation type="submission" date="2019-11" db="EMBL/GenBank/DDBJ databases">
        <title>A de novo genome assembly of a pear dwarfing rootstock.</title>
        <authorList>
            <person name="Wang F."/>
            <person name="Wang J."/>
            <person name="Li S."/>
            <person name="Zhang Y."/>
            <person name="Fang M."/>
            <person name="Ma L."/>
            <person name="Zhao Y."/>
            <person name="Jiang S."/>
        </authorList>
    </citation>
    <scope>NUCLEOTIDE SEQUENCE [LARGE SCALE GENOMIC DNA]</scope>
    <source>
        <strain evidence="2">S2</strain>
        <tissue evidence="2">Leaf</tissue>
    </source>
</reference>
<dbReference type="SUPFAM" id="SSF101941">
    <property type="entry name" value="NAC domain"/>
    <property type="match status" value="1"/>
</dbReference>
<dbReference type="GO" id="GO:0006355">
    <property type="term" value="P:regulation of DNA-templated transcription"/>
    <property type="evidence" value="ECO:0007669"/>
    <property type="project" value="InterPro"/>
</dbReference>
<reference evidence="2 3" key="1">
    <citation type="submission" date="2019-09" db="EMBL/GenBank/DDBJ databases">
        <authorList>
            <person name="Ou C."/>
        </authorList>
    </citation>
    <scope>NUCLEOTIDE SEQUENCE [LARGE SCALE GENOMIC DNA]</scope>
    <source>
        <strain evidence="2">S2</strain>
        <tissue evidence="2">Leaf</tissue>
    </source>
</reference>
<dbReference type="GO" id="GO:0003677">
    <property type="term" value="F:DNA binding"/>
    <property type="evidence" value="ECO:0007669"/>
    <property type="project" value="InterPro"/>
</dbReference>
<gene>
    <name evidence="2" type="ORF">D8674_016802</name>
</gene>
<evidence type="ECO:0000256" key="1">
    <source>
        <dbReference type="SAM" id="MobiDB-lite"/>
    </source>
</evidence>
<reference evidence="3" key="2">
    <citation type="submission" date="2019-10" db="EMBL/GenBank/DDBJ databases">
        <title>A de novo genome assembly of a pear dwarfing rootstock.</title>
        <authorList>
            <person name="Wang F."/>
            <person name="Wang J."/>
            <person name="Li S."/>
            <person name="Zhang Y."/>
            <person name="Fang M."/>
            <person name="Ma L."/>
            <person name="Zhao Y."/>
            <person name="Jiang S."/>
        </authorList>
    </citation>
    <scope>NUCLEOTIDE SEQUENCE [LARGE SCALE GENOMIC DNA]</scope>
</reference>
<feature type="region of interest" description="Disordered" evidence="1">
    <location>
        <begin position="59"/>
        <end position="90"/>
    </location>
</feature>
<accession>A0A5N5HGC0</accession>
<dbReference type="EMBL" id="SMOL01000160">
    <property type="protein sequence ID" value="KAB2625142.1"/>
    <property type="molecule type" value="Genomic_DNA"/>
</dbReference>